<organism evidence="9 10">
    <name type="scientific">Phytophthora fragariae</name>
    <dbReference type="NCBI Taxonomy" id="53985"/>
    <lineage>
        <taxon>Eukaryota</taxon>
        <taxon>Sar</taxon>
        <taxon>Stramenopiles</taxon>
        <taxon>Oomycota</taxon>
        <taxon>Peronosporomycetes</taxon>
        <taxon>Peronosporales</taxon>
        <taxon>Peronosporaceae</taxon>
        <taxon>Phytophthora</taxon>
    </lineage>
</organism>
<keyword evidence="6" id="KW-0378">Hydrolase</keyword>
<evidence type="ECO:0000256" key="7">
    <source>
        <dbReference type="ARBA" id="ARBA00023242"/>
    </source>
</evidence>
<reference evidence="9 10" key="1">
    <citation type="submission" date="2018-09" db="EMBL/GenBank/DDBJ databases">
        <title>Genomic investigation of the strawberry pathogen Phytophthora fragariae indicates pathogenicity is determined by transcriptional variation in three key races.</title>
        <authorList>
            <person name="Adams T.M."/>
            <person name="Armitage A.D."/>
            <person name="Sobczyk M.K."/>
            <person name="Bates H.J."/>
            <person name="Dunwell J.M."/>
            <person name="Nellist C.F."/>
            <person name="Harrison R.J."/>
        </authorList>
    </citation>
    <scope>NUCLEOTIDE SEQUENCE [LARGE SCALE GENOMIC DNA]</scope>
    <source>
        <strain evidence="9 10">SCRP245</strain>
    </source>
</reference>
<accession>A0A6A3HZZ8</accession>
<name>A0A6A3HZZ8_9STRA</name>
<evidence type="ECO:0000259" key="8">
    <source>
        <dbReference type="Pfam" id="PF13359"/>
    </source>
</evidence>
<comment type="caution">
    <text evidence="9">The sequence shown here is derived from an EMBL/GenBank/DDBJ whole genome shotgun (WGS) entry which is preliminary data.</text>
</comment>
<dbReference type="GO" id="GO:0004518">
    <property type="term" value="F:nuclease activity"/>
    <property type="evidence" value="ECO:0007669"/>
    <property type="project" value="UniProtKB-KW"/>
</dbReference>
<evidence type="ECO:0000256" key="5">
    <source>
        <dbReference type="ARBA" id="ARBA00022723"/>
    </source>
</evidence>
<dbReference type="GO" id="GO:0016787">
    <property type="term" value="F:hydrolase activity"/>
    <property type="evidence" value="ECO:0007669"/>
    <property type="project" value="UniProtKB-KW"/>
</dbReference>
<proteinExistence type="inferred from homology"/>
<dbReference type="Pfam" id="PF13359">
    <property type="entry name" value="DDE_Tnp_4"/>
    <property type="match status" value="1"/>
</dbReference>
<dbReference type="PANTHER" id="PTHR22930">
    <property type="match status" value="1"/>
</dbReference>
<protein>
    <recommendedName>
        <fullName evidence="8">DDE Tnp4 domain-containing protein</fullName>
    </recommendedName>
</protein>
<evidence type="ECO:0000256" key="3">
    <source>
        <dbReference type="ARBA" id="ARBA00006958"/>
    </source>
</evidence>
<comment type="cofactor">
    <cofactor evidence="1">
        <name>a divalent metal cation</name>
        <dbReference type="ChEBI" id="CHEBI:60240"/>
    </cofactor>
</comment>
<dbReference type="GO" id="GO:0005634">
    <property type="term" value="C:nucleus"/>
    <property type="evidence" value="ECO:0007669"/>
    <property type="project" value="UniProtKB-SubCell"/>
</dbReference>
<dbReference type="InterPro" id="IPR045249">
    <property type="entry name" value="HARBI1-like"/>
</dbReference>
<dbReference type="InterPro" id="IPR027806">
    <property type="entry name" value="HARBI1_dom"/>
</dbReference>
<evidence type="ECO:0000256" key="1">
    <source>
        <dbReference type="ARBA" id="ARBA00001968"/>
    </source>
</evidence>
<keyword evidence="7" id="KW-0539">Nucleus</keyword>
<keyword evidence="4" id="KW-0540">Nuclease</keyword>
<dbReference type="PANTHER" id="PTHR22930:SF85">
    <property type="entry name" value="GH03217P-RELATED"/>
    <property type="match status" value="1"/>
</dbReference>
<evidence type="ECO:0000313" key="9">
    <source>
        <dbReference type="EMBL" id="KAE8974335.1"/>
    </source>
</evidence>
<dbReference type="GO" id="GO:0046872">
    <property type="term" value="F:metal ion binding"/>
    <property type="evidence" value="ECO:0007669"/>
    <property type="project" value="UniProtKB-KW"/>
</dbReference>
<evidence type="ECO:0000256" key="4">
    <source>
        <dbReference type="ARBA" id="ARBA00022722"/>
    </source>
</evidence>
<comment type="similarity">
    <text evidence="3">Belongs to the HARBI1 family.</text>
</comment>
<sequence>MVLATPSSHRGDNKEKITVTQLVFDKMLREASYESWFTKNLRCSRLSFLEIARFLRERGVVFANAAVKQHSYEKKVAAALFFLASVSGYREAGGALGMSKSYVIDIVDEVVRVLCEAADAVICFPHNKCGWVSVERHFAARCGYPGVVGAVDGSLVAIQRPEDFDGFYCRKGYPALNVQAIVTANCRFMSVEIRPGSWSDKKSWKYSYIGQHSYDVIPAGTHFIGDAGHALLPNLIVPYAEREEGGSLTQQQHHFNTLHSSTRMAVERTFGLWKGRLRTLQKVLDEKTVDKTVRVVTATVVLHNLMIDLRDSTRIKRYKEPSFEEPDDSVQLGSALARQIGKLKREDITNLICH</sequence>
<feature type="domain" description="DDE Tnp4" evidence="8">
    <location>
        <begin position="151"/>
        <end position="304"/>
    </location>
</feature>
<gene>
    <name evidence="9" type="ORF">PF011_g24901</name>
</gene>
<dbReference type="EMBL" id="QXFW01002922">
    <property type="protein sequence ID" value="KAE8974335.1"/>
    <property type="molecule type" value="Genomic_DNA"/>
</dbReference>
<evidence type="ECO:0000256" key="6">
    <source>
        <dbReference type="ARBA" id="ARBA00022801"/>
    </source>
</evidence>
<comment type="subcellular location">
    <subcellularLocation>
        <location evidence="2">Nucleus</location>
    </subcellularLocation>
</comment>
<dbReference type="Proteomes" id="UP000460718">
    <property type="component" value="Unassembled WGS sequence"/>
</dbReference>
<evidence type="ECO:0000313" key="10">
    <source>
        <dbReference type="Proteomes" id="UP000460718"/>
    </source>
</evidence>
<dbReference type="AlphaFoldDB" id="A0A6A3HZZ8"/>
<keyword evidence="5" id="KW-0479">Metal-binding</keyword>
<evidence type="ECO:0000256" key="2">
    <source>
        <dbReference type="ARBA" id="ARBA00004123"/>
    </source>
</evidence>